<evidence type="ECO:0000313" key="7">
    <source>
        <dbReference type="Proteomes" id="UP000195787"/>
    </source>
</evidence>
<organism evidence="6 7">
    <name type="scientific">Agrococcus casei LMG 22410</name>
    <dbReference type="NCBI Taxonomy" id="1255656"/>
    <lineage>
        <taxon>Bacteria</taxon>
        <taxon>Bacillati</taxon>
        <taxon>Actinomycetota</taxon>
        <taxon>Actinomycetes</taxon>
        <taxon>Micrococcales</taxon>
        <taxon>Microbacteriaceae</taxon>
        <taxon>Agrococcus</taxon>
    </lineage>
</organism>
<evidence type="ECO:0000256" key="1">
    <source>
        <dbReference type="ARBA" id="ARBA00004167"/>
    </source>
</evidence>
<gene>
    <name evidence="6" type="ORF">CZ674_01480</name>
</gene>
<dbReference type="GO" id="GO:0016020">
    <property type="term" value="C:membrane"/>
    <property type="evidence" value="ECO:0007669"/>
    <property type="project" value="UniProtKB-SubCell"/>
</dbReference>
<dbReference type="EMBL" id="FUHU01000008">
    <property type="protein sequence ID" value="SJM48402.1"/>
    <property type="molecule type" value="Genomic_DNA"/>
</dbReference>
<evidence type="ECO:0000256" key="5">
    <source>
        <dbReference type="SAM" id="Phobius"/>
    </source>
</evidence>
<feature type="transmembrane region" description="Helical" evidence="5">
    <location>
        <begin position="21"/>
        <end position="41"/>
    </location>
</feature>
<keyword evidence="2 5" id="KW-0812">Transmembrane</keyword>
<evidence type="ECO:0000313" key="6">
    <source>
        <dbReference type="EMBL" id="SJM48402.1"/>
    </source>
</evidence>
<protein>
    <submittedName>
        <fullName evidence="6">YpfJ protein, zinc metalloprotease superfamily</fullName>
    </submittedName>
</protein>
<dbReference type="GeneID" id="303171874"/>
<keyword evidence="6" id="KW-0378">Hydrolase</keyword>
<keyword evidence="7" id="KW-1185">Reference proteome</keyword>
<sequence length="291" mass="30245">MTFRNDADFNTKTVKRGGGKGRGLAIGGGGGIVAVIAVVVISQLTGFDVSGLFAGGNGQQQQPGVEITGCTGADANDPANIDCRMEGGSQSLSTYWSDQLGGDYRDPEVVLFDDSVSTGCGQGSGATGPFYCSADESIYIDTSFFDDLRDRFGAEGGNLAEMYVLAHEWGHHVQFLRGELQQMNPQDTGPASSMVRGEVQADCYAGAWMNGATGASEDGAPPVMESVSAADFAQAIDAAGVIGDDRLQQSSGQGVNPDAWSHGSSEQRQQWLMAGFDGGPGACDTWSVEAP</sequence>
<dbReference type="GO" id="GO:0008237">
    <property type="term" value="F:metallopeptidase activity"/>
    <property type="evidence" value="ECO:0007669"/>
    <property type="project" value="UniProtKB-KW"/>
</dbReference>
<dbReference type="InterPro" id="IPR007343">
    <property type="entry name" value="Uncharacterised_pept_Zn_put"/>
</dbReference>
<keyword evidence="6" id="KW-0482">Metalloprotease</keyword>
<proteinExistence type="predicted"/>
<evidence type="ECO:0000256" key="3">
    <source>
        <dbReference type="ARBA" id="ARBA00022989"/>
    </source>
</evidence>
<dbReference type="PANTHER" id="PTHR30168:SF0">
    <property type="entry name" value="INNER MEMBRANE PROTEIN"/>
    <property type="match status" value="1"/>
</dbReference>
<dbReference type="GO" id="GO:0006508">
    <property type="term" value="P:proteolysis"/>
    <property type="evidence" value="ECO:0007669"/>
    <property type="project" value="UniProtKB-KW"/>
</dbReference>
<dbReference type="PANTHER" id="PTHR30168">
    <property type="entry name" value="PUTATIVE MEMBRANE PROTEIN YPFJ"/>
    <property type="match status" value="1"/>
</dbReference>
<dbReference type="Pfam" id="PF04228">
    <property type="entry name" value="Zn_peptidase"/>
    <property type="match status" value="1"/>
</dbReference>
<evidence type="ECO:0000256" key="2">
    <source>
        <dbReference type="ARBA" id="ARBA00022692"/>
    </source>
</evidence>
<dbReference type="RefSeq" id="WP_086990568.1">
    <property type="nucleotide sequence ID" value="NZ_FUHU01000008.1"/>
</dbReference>
<dbReference type="Proteomes" id="UP000195787">
    <property type="component" value="Unassembled WGS sequence"/>
</dbReference>
<dbReference type="AlphaFoldDB" id="A0A1R4EXP6"/>
<comment type="subcellular location">
    <subcellularLocation>
        <location evidence="1">Membrane</location>
        <topology evidence="1">Single-pass membrane protein</topology>
    </subcellularLocation>
</comment>
<evidence type="ECO:0000256" key="4">
    <source>
        <dbReference type="ARBA" id="ARBA00023136"/>
    </source>
</evidence>
<name>A0A1R4EXP6_9MICO</name>
<accession>A0A1R4EXP6</accession>
<keyword evidence="4 5" id="KW-0472">Membrane</keyword>
<dbReference type="OrthoDB" id="9774900at2"/>
<reference evidence="6 7" key="1">
    <citation type="submission" date="2017-02" db="EMBL/GenBank/DDBJ databases">
        <authorList>
            <person name="Peterson S.W."/>
        </authorList>
    </citation>
    <scope>NUCLEOTIDE SEQUENCE [LARGE SCALE GENOMIC DNA]</scope>
    <source>
        <strain evidence="6 7">LMG 22410</strain>
    </source>
</reference>
<keyword evidence="3 5" id="KW-1133">Transmembrane helix</keyword>
<keyword evidence="6" id="KW-0645">Protease</keyword>